<evidence type="ECO:0000259" key="5">
    <source>
        <dbReference type="PROSITE" id="PS50109"/>
    </source>
</evidence>
<dbReference type="SMART" id="SM00387">
    <property type="entry name" value="HATPase_c"/>
    <property type="match status" value="1"/>
</dbReference>
<protein>
    <recommendedName>
        <fullName evidence="2">histidine kinase</fullName>
        <ecNumber evidence="2">2.7.13.3</ecNumber>
    </recommendedName>
</protein>
<dbReference type="SUPFAM" id="SSF47384">
    <property type="entry name" value="Homodimeric domain of signal transducing histidine kinase"/>
    <property type="match status" value="1"/>
</dbReference>
<dbReference type="InterPro" id="IPR036097">
    <property type="entry name" value="HisK_dim/P_sf"/>
</dbReference>
<dbReference type="SUPFAM" id="SSF55874">
    <property type="entry name" value="ATPase domain of HSP90 chaperone/DNA topoisomerase II/histidine kinase"/>
    <property type="match status" value="1"/>
</dbReference>
<dbReference type="PROSITE" id="PS50109">
    <property type="entry name" value="HIS_KIN"/>
    <property type="match status" value="1"/>
</dbReference>
<dbReference type="InterPro" id="IPR005467">
    <property type="entry name" value="His_kinase_dom"/>
</dbReference>
<comment type="catalytic activity">
    <reaction evidence="1">
        <text>ATP + protein L-histidine = ADP + protein N-phospho-L-histidine.</text>
        <dbReference type="EC" id="2.7.13.3"/>
    </reaction>
</comment>
<evidence type="ECO:0000313" key="6">
    <source>
        <dbReference type="EMBL" id="MEJ1249699.1"/>
    </source>
</evidence>
<dbReference type="Proteomes" id="UP001364472">
    <property type="component" value="Unassembled WGS sequence"/>
</dbReference>
<dbReference type="RefSeq" id="WP_337335414.1">
    <property type="nucleotide sequence ID" value="NZ_JBBDHC010000010.1"/>
</dbReference>
<dbReference type="PANTHER" id="PTHR43065">
    <property type="entry name" value="SENSOR HISTIDINE KINASE"/>
    <property type="match status" value="1"/>
</dbReference>
<reference evidence="6 7" key="1">
    <citation type="journal article" date="2016" name="Antonie Van Leeuwenhoek">
        <title>Denitratimonas tolerans gen. nov., sp. nov., a denitrifying bacterium isolated from a bioreactor for tannery wastewater treatment.</title>
        <authorList>
            <person name="Han S.I."/>
            <person name="Kim J.O."/>
            <person name="Lee Y.R."/>
            <person name="Ekpeghere K.I."/>
            <person name="Koh S.C."/>
            <person name="Whang K.S."/>
        </authorList>
    </citation>
    <scope>NUCLEOTIDE SEQUENCE [LARGE SCALE GENOMIC DNA]</scope>
    <source>
        <strain evidence="6 7">KACC 17565</strain>
    </source>
</reference>
<comment type="caution">
    <text evidence="6">The sequence shown here is derived from an EMBL/GenBank/DDBJ whole genome shotgun (WGS) entry which is preliminary data.</text>
</comment>
<dbReference type="GO" id="GO:0005524">
    <property type="term" value="F:ATP binding"/>
    <property type="evidence" value="ECO:0007669"/>
    <property type="project" value="UniProtKB-KW"/>
</dbReference>
<dbReference type="PANTHER" id="PTHR43065:SF50">
    <property type="entry name" value="HISTIDINE KINASE"/>
    <property type="match status" value="1"/>
</dbReference>
<proteinExistence type="predicted"/>
<evidence type="ECO:0000256" key="3">
    <source>
        <dbReference type="ARBA" id="ARBA00022553"/>
    </source>
</evidence>
<gene>
    <name evidence="6" type="ORF">WB794_08455</name>
</gene>
<feature type="domain" description="Histidine kinase" evidence="5">
    <location>
        <begin position="183"/>
        <end position="416"/>
    </location>
</feature>
<dbReference type="InterPro" id="IPR036890">
    <property type="entry name" value="HATPase_C_sf"/>
</dbReference>
<keyword evidence="7" id="KW-1185">Reference proteome</keyword>
<keyword evidence="6" id="KW-0067">ATP-binding</keyword>
<dbReference type="SMART" id="SM00388">
    <property type="entry name" value="HisKA"/>
    <property type="match status" value="1"/>
</dbReference>
<accession>A0AAW9R8A3</accession>
<dbReference type="PRINTS" id="PR00344">
    <property type="entry name" value="BCTRLSENSOR"/>
</dbReference>
<keyword evidence="6" id="KW-0547">Nucleotide-binding</keyword>
<dbReference type="Gene3D" id="1.10.287.130">
    <property type="match status" value="1"/>
</dbReference>
<feature type="region of interest" description="Disordered" evidence="4">
    <location>
        <begin position="1"/>
        <end position="22"/>
    </location>
</feature>
<dbReference type="AlphaFoldDB" id="A0AAW9R8A3"/>
<dbReference type="InterPro" id="IPR003594">
    <property type="entry name" value="HATPase_dom"/>
</dbReference>
<dbReference type="EC" id="2.7.13.3" evidence="2"/>
<dbReference type="GO" id="GO:0000155">
    <property type="term" value="F:phosphorelay sensor kinase activity"/>
    <property type="evidence" value="ECO:0007669"/>
    <property type="project" value="InterPro"/>
</dbReference>
<dbReference type="Gene3D" id="3.30.565.10">
    <property type="entry name" value="Histidine kinase-like ATPase, C-terminal domain"/>
    <property type="match status" value="1"/>
</dbReference>
<dbReference type="InterPro" id="IPR004358">
    <property type="entry name" value="Sig_transdc_His_kin-like_C"/>
</dbReference>
<sequence>MDAERPAPPAATTMARPFGRSGDPGEIDSHVLRLIEHMPAAVLLFEADQSVLYSNRAAKILAQVLSPDEGASPRTRLQDWHPRLVPPSALELCRARGMWSGEVALDSPYRAARVLLVKIHALGDYGGGPYGLSLRDITLEHDRELELNLRNSELEVALSRLSSAQEAVLKTEKLASIGQLAAGVAHEINNPIAYVKSNLNTLQHDIFQLLSEIRSRLRGQPMGEGYGIDIDEVATEIQELIAESCEGVDRVVKIVRDLKDFSHLDRIDNWVLADLHAGLESTLNIVWNELKYKAHIVKTFGDLPLIECLPSELNQVFMNMLMNAVQALENYGVITVTTERYGDKVRVSIGDDGKGIPEDVLPRIFDPFYTTKIVGEGTGLGLAISYGIVAKHHGTIEVTSVPGQGTLFLIELPIEQPRERGMES</sequence>
<dbReference type="EMBL" id="JBBDHC010000010">
    <property type="protein sequence ID" value="MEJ1249699.1"/>
    <property type="molecule type" value="Genomic_DNA"/>
</dbReference>
<evidence type="ECO:0000256" key="1">
    <source>
        <dbReference type="ARBA" id="ARBA00000085"/>
    </source>
</evidence>
<dbReference type="Pfam" id="PF02518">
    <property type="entry name" value="HATPase_c"/>
    <property type="match status" value="1"/>
</dbReference>
<keyword evidence="3" id="KW-0597">Phosphoprotein</keyword>
<dbReference type="Pfam" id="PF00512">
    <property type="entry name" value="HisKA"/>
    <property type="match status" value="1"/>
</dbReference>
<organism evidence="6 7">
    <name type="scientific">Denitratimonas tolerans</name>
    <dbReference type="NCBI Taxonomy" id="1338420"/>
    <lineage>
        <taxon>Bacteria</taxon>
        <taxon>Pseudomonadati</taxon>
        <taxon>Pseudomonadota</taxon>
        <taxon>Gammaproteobacteria</taxon>
        <taxon>Lysobacterales</taxon>
        <taxon>Lysobacteraceae</taxon>
        <taxon>Denitratimonas</taxon>
    </lineage>
</organism>
<dbReference type="InterPro" id="IPR003661">
    <property type="entry name" value="HisK_dim/P_dom"/>
</dbReference>
<evidence type="ECO:0000256" key="4">
    <source>
        <dbReference type="SAM" id="MobiDB-lite"/>
    </source>
</evidence>
<evidence type="ECO:0000256" key="2">
    <source>
        <dbReference type="ARBA" id="ARBA00012438"/>
    </source>
</evidence>
<dbReference type="CDD" id="cd00082">
    <property type="entry name" value="HisKA"/>
    <property type="match status" value="1"/>
</dbReference>
<name>A0AAW9R8A3_9GAMM</name>
<evidence type="ECO:0000313" key="7">
    <source>
        <dbReference type="Proteomes" id="UP001364472"/>
    </source>
</evidence>